<feature type="transmembrane region" description="Helical" evidence="8">
    <location>
        <begin position="246"/>
        <end position="270"/>
    </location>
</feature>
<keyword evidence="5 8" id="KW-0812">Transmembrane</keyword>
<accession>A0A6A6JTR5</accession>
<dbReference type="CDD" id="cd09318">
    <property type="entry name" value="TDT_SSU1"/>
    <property type="match status" value="1"/>
</dbReference>
<comment type="subcellular location">
    <subcellularLocation>
        <location evidence="1">Cell membrane</location>
        <topology evidence="1">Multi-pass membrane protein</topology>
    </subcellularLocation>
</comment>
<dbReference type="GO" id="GO:0000319">
    <property type="term" value="F:sulfite transmembrane transporter activity"/>
    <property type="evidence" value="ECO:0007669"/>
    <property type="project" value="TreeGrafter"/>
</dbReference>
<dbReference type="InterPro" id="IPR004695">
    <property type="entry name" value="SLAC1/Mae1/Ssu1/TehA"/>
</dbReference>
<sequence length="368" mass="40781">MGTGIVSILLQFFSTIYPRHEPLLRILSIIFFVLNVFFFAVISVTTILRYSLYPQTWLLMVRHPVQSLFLGAIPMGFATIINMFVNVCVPAWGGRTIQVAWALWWIDAAVSILCNVWLPFQMIITHKNRPETMTAAWLLPIVAPIVSAASGALVASALPNPSHALWTLITSYVLWATGIPLALAVLVIYFHRLTMHSLPPQEAIVSVFLPLGPLGQGGYAAMKLGLVARTVFPLTRTLHPLAGDVFYVLGFAVAMVLWGFGLVWLFFAVAGISHSRRFPFNMGWWGFTFPLGVYAMATLVMGTELPSGFFRVLGTVFGICVVVLWLIVAVGTLRYSLKGALFEAPCLREMEKAKGFPMDWVLDRDSRA</sequence>
<name>A0A6A6JTR5_WESOR</name>
<evidence type="ECO:0000256" key="5">
    <source>
        <dbReference type="ARBA" id="ARBA00022692"/>
    </source>
</evidence>
<dbReference type="GO" id="GO:0005886">
    <property type="term" value="C:plasma membrane"/>
    <property type="evidence" value="ECO:0007669"/>
    <property type="project" value="UniProtKB-SubCell"/>
</dbReference>
<dbReference type="OrthoDB" id="1099at2759"/>
<dbReference type="Pfam" id="PF03595">
    <property type="entry name" value="SLAC1"/>
    <property type="match status" value="1"/>
</dbReference>
<dbReference type="InterPro" id="IPR051629">
    <property type="entry name" value="Sulfite_efflux_TDT"/>
</dbReference>
<evidence type="ECO:0000256" key="4">
    <source>
        <dbReference type="ARBA" id="ARBA00022475"/>
    </source>
</evidence>
<keyword evidence="7 8" id="KW-0472">Membrane</keyword>
<dbReference type="Gene3D" id="1.50.10.150">
    <property type="entry name" value="Voltage-dependent anion channel"/>
    <property type="match status" value="1"/>
</dbReference>
<evidence type="ECO:0000256" key="6">
    <source>
        <dbReference type="ARBA" id="ARBA00022989"/>
    </source>
</evidence>
<keyword evidence="10" id="KW-1185">Reference proteome</keyword>
<evidence type="ECO:0000256" key="2">
    <source>
        <dbReference type="ARBA" id="ARBA00008566"/>
    </source>
</evidence>
<feature type="transmembrane region" description="Helical" evidence="8">
    <location>
        <begin position="26"/>
        <end position="48"/>
    </location>
</feature>
<dbReference type="EMBL" id="ML986485">
    <property type="protein sequence ID" value="KAF2279962.1"/>
    <property type="molecule type" value="Genomic_DNA"/>
</dbReference>
<feature type="transmembrane region" description="Helical" evidence="8">
    <location>
        <begin position="203"/>
        <end position="226"/>
    </location>
</feature>
<protein>
    <submittedName>
        <fullName evidence="9">C4-dicarboxylate transporter/malic acid transport protein</fullName>
    </submittedName>
</protein>
<dbReference type="PANTHER" id="PTHR31686:SF1">
    <property type="entry name" value="SULFITE EFFLUX PUMP SSU1"/>
    <property type="match status" value="1"/>
</dbReference>
<feature type="transmembrane region" description="Helical" evidence="8">
    <location>
        <begin position="68"/>
        <end position="92"/>
    </location>
</feature>
<dbReference type="AlphaFoldDB" id="A0A6A6JTR5"/>
<evidence type="ECO:0000256" key="1">
    <source>
        <dbReference type="ARBA" id="ARBA00004651"/>
    </source>
</evidence>
<dbReference type="RefSeq" id="XP_033657501.1">
    <property type="nucleotide sequence ID" value="XM_033800105.1"/>
</dbReference>
<keyword evidence="3" id="KW-0813">Transport</keyword>
<feature type="transmembrane region" description="Helical" evidence="8">
    <location>
        <begin position="104"/>
        <end position="124"/>
    </location>
</feature>
<dbReference type="InterPro" id="IPR038665">
    <property type="entry name" value="Voltage-dep_anion_channel_sf"/>
</dbReference>
<proteinExistence type="inferred from homology"/>
<keyword evidence="4" id="KW-1003">Cell membrane</keyword>
<feature type="transmembrane region" description="Helical" evidence="8">
    <location>
        <begin position="164"/>
        <end position="191"/>
    </location>
</feature>
<evidence type="ECO:0000256" key="8">
    <source>
        <dbReference type="SAM" id="Phobius"/>
    </source>
</evidence>
<evidence type="ECO:0000256" key="7">
    <source>
        <dbReference type="ARBA" id="ARBA00023136"/>
    </source>
</evidence>
<feature type="transmembrane region" description="Helical" evidence="8">
    <location>
        <begin position="136"/>
        <end position="158"/>
    </location>
</feature>
<reference evidence="9" key="1">
    <citation type="journal article" date="2020" name="Stud. Mycol.">
        <title>101 Dothideomycetes genomes: a test case for predicting lifestyles and emergence of pathogens.</title>
        <authorList>
            <person name="Haridas S."/>
            <person name="Albert R."/>
            <person name="Binder M."/>
            <person name="Bloem J."/>
            <person name="Labutti K."/>
            <person name="Salamov A."/>
            <person name="Andreopoulos B."/>
            <person name="Baker S."/>
            <person name="Barry K."/>
            <person name="Bills G."/>
            <person name="Bluhm B."/>
            <person name="Cannon C."/>
            <person name="Castanera R."/>
            <person name="Culley D."/>
            <person name="Daum C."/>
            <person name="Ezra D."/>
            <person name="Gonzalez J."/>
            <person name="Henrissat B."/>
            <person name="Kuo A."/>
            <person name="Liang C."/>
            <person name="Lipzen A."/>
            <person name="Lutzoni F."/>
            <person name="Magnuson J."/>
            <person name="Mondo S."/>
            <person name="Nolan M."/>
            <person name="Ohm R."/>
            <person name="Pangilinan J."/>
            <person name="Park H.-J."/>
            <person name="Ramirez L."/>
            <person name="Alfaro M."/>
            <person name="Sun H."/>
            <person name="Tritt A."/>
            <person name="Yoshinaga Y."/>
            <person name="Zwiers L.-H."/>
            <person name="Turgeon B."/>
            <person name="Goodwin S."/>
            <person name="Spatafora J."/>
            <person name="Crous P."/>
            <person name="Grigoriev I."/>
        </authorList>
    </citation>
    <scope>NUCLEOTIDE SEQUENCE</scope>
    <source>
        <strain evidence="9">CBS 379.55</strain>
    </source>
</reference>
<dbReference type="PANTHER" id="PTHR31686">
    <property type="match status" value="1"/>
</dbReference>
<evidence type="ECO:0000313" key="10">
    <source>
        <dbReference type="Proteomes" id="UP000800097"/>
    </source>
</evidence>
<dbReference type="Proteomes" id="UP000800097">
    <property type="component" value="Unassembled WGS sequence"/>
</dbReference>
<evidence type="ECO:0000256" key="3">
    <source>
        <dbReference type="ARBA" id="ARBA00022448"/>
    </source>
</evidence>
<gene>
    <name evidence="9" type="ORF">EI97DRAFT_447611</name>
</gene>
<organism evidence="9 10">
    <name type="scientific">Westerdykella ornata</name>
    <dbReference type="NCBI Taxonomy" id="318751"/>
    <lineage>
        <taxon>Eukaryota</taxon>
        <taxon>Fungi</taxon>
        <taxon>Dikarya</taxon>
        <taxon>Ascomycota</taxon>
        <taxon>Pezizomycotina</taxon>
        <taxon>Dothideomycetes</taxon>
        <taxon>Pleosporomycetidae</taxon>
        <taxon>Pleosporales</taxon>
        <taxon>Sporormiaceae</taxon>
        <taxon>Westerdykella</taxon>
    </lineage>
</organism>
<keyword evidence="6 8" id="KW-1133">Transmembrane helix</keyword>
<dbReference type="GeneID" id="54553280"/>
<evidence type="ECO:0000313" key="9">
    <source>
        <dbReference type="EMBL" id="KAF2279962.1"/>
    </source>
</evidence>
<feature type="transmembrane region" description="Helical" evidence="8">
    <location>
        <begin position="282"/>
        <end position="302"/>
    </location>
</feature>
<comment type="similarity">
    <text evidence="2">Belongs to the tellurite-resistance/dicarboxylate transporter (TDT) family.</text>
</comment>
<feature type="transmembrane region" description="Helical" evidence="8">
    <location>
        <begin position="308"/>
        <end position="328"/>
    </location>
</feature>